<evidence type="ECO:0000313" key="3">
    <source>
        <dbReference type="Proteomes" id="UP000595254"/>
    </source>
</evidence>
<organism evidence="2 3">
    <name type="scientific">Peribacillus psychrosaccharolyticus</name>
    <name type="common">Bacillus psychrosaccharolyticus</name>
    <dbReference type="NCBI Taxonomy" id="1407"/>
    <lineage>
        <taxon>Bacteria</taxon>
        <taxon>Bacillati</taxon>
        <taxon>Bacillota</taxon>
        <taxon>Bacilli</taxon>
        <taxon>Bacillales</taxon>
        <taxon>Bacillaceae</taxon>
        <taxon>Peribacillus</taxon>
    </lineage>
</organism>
<dbReference type="SUPFAM" id="SSF55729">
    <property type="entry name" value="Acyl-CoA N-acyltransferases (Nat)"/>
    <property type="match status" value="1"/>
</dbReference>
<dbReference type="EMBL" id="CP068053">
    <property type="protein sequence ID" value="QQT02798.1"/>
    <property type="molecule type" value="Genomic_DNA"/>
</dbReference>
<proteinExistence type="predicted"/>
<sequence>MKLTIDRFNKRVRVEDYRGHTESCLQIAVDAAQEIQAEKLIVKARAGDVQKLIAEGFVYEASIDRFYRGSDCFFMAKFYQNERRNSVNWEEGDRILDSVTTLKKKGSPAVPPHDYEIRKATMDDAKKLAALYETVFEIYPTPMNNPDYITECMKKGTVFYVYTYEKEIVSAASAEIDMNEFNAEITDCATLAAHRQFGLMRRLIEALEEDLRKEQIFCLYSIARSLSYGMNAAFYGLGYKYKGRLANNCYIFDKLEDMNMWVKTC</sequence>
<dbReference type="Pfam" id="PF00583">
    <property type="entry name" value="Acetyltransf_1"/>
    <property type="match status" value="1"/>
</dbReference>
<evidence type="ECO:0000313" key="2">
    <source>
        <dbReference type="EMBL" id="QQT02798.1"/>
    </source>
</evidence>
<name>A0A974NS01_PERPY</name>
<dbReference type="Gene3D" id="3.40.630.30">
    <property type="match status" value="1"/>
</dbReference>
<dbReference type="NCBIfam" id="TIGR03827">
    <property type="entry name" value="GNAT_ablB"/>
    <property type="match status" value="1"/>
</dbReference>
<dbReference type="InterPro" id="IPR000182">
    <property type="entry name" value="GNAT_dom"/>
</dbReference>
<gene>
    <name evidence="2" type="primary">ablB</name>
    <name evidence="2" type="ORF">I6J18_22310</name>
</gene>
<dbReference type="GO" id="GO:0008080">
    <property type="term" value="F:N-acetyltransferase activity"/>
    <property type="evidence" value="ECO:0007669"/>
    <property type="project" value="InterPro"/>
</dbReference>
<keyword evidence="3" id="KW-1185">Reference proteome</keyword>
<dbReference type="AlphaFoldDB" id="A0A974NS01"/>
<protein>
    <submittedName>
        <fullName evidence="2">Beta-lysine N-acetyltransferase</fullName>
    </submittedName>
</protein>
<dbReference type="KEGG" id="ppsr:I6J18_22310"/>
<evidence type="ECO:0000259" key="1">
    <source>
        <dbReference type="PROSITE" id="PS51186"/>
    </source>
</evidence>
<dbReference type="Proteomes" id="UP000595254">
    <property type="component" value="Chromosome"/>
</dbReference>
<feature type="domain" description="N-acetyltransferase" evidence="1">
    <location>
        <begin position="115"/>
        <end position="261"/>
    </location>
</feature>
<accession>A0A974NS01</accession>
<dbReference type="InterPro" id="IPR022525">
    <property type="entry name" value="GNAT_AblB"/>
</dbReference>
<dbReference type="PROSITE" id="PS51186">
    <property type="entry name" value="GNAT"/>
    <property type="match status" value="1"/>
</dbReference>
<dbReference type="CDD" id="cd04301">
    <property type="entry name" value="NAT_SF"/>
    <property type="match status" value="1"/>
</dbReference>
<dbReference type="InterPro" id="IPR016181">
    <property type="entry name" value="Acyl_CoA_acyltransferase"/>
</dbReference>
<reference evidence="2 3" key="1">
    <citation type="submission" date="2021-01" db="EMBL/GenBank/DDBJ databases">
        <title>FDA dAtabase for Regulatory Grade micrObial Sequences (FDA-ARGOS): Supporting development and validation of Infectious Disease Dx tests.</title>
        <authorList>
            <person name="Nelson B."/>
            <person name="Plummer A."/>
            <person name="Tallon L."/>
            <person name="Sadzewicz L."/>
            <person name="Zhao X."/>
            <person name="Boylan J."/>
            <person name="Ott S."/>
            <person name="Bowen H."/>
            <person name="Vavikolanu K."/>
            <person name="Mehta A."/>
            <person name="Aluvathingal J."/>
            <person name="Nadendla S."/>
            <person name="Myers T."/>
            <person name="Yan Y."/>
            <person name="Sichtig H."/>
        </authorList>
    </citation>
    <scope>NUCLEOTIDE SEQUENCE [LARGE SCALE GENOMIC DNA]</scope>
    <source>
        <strain evidence="2 3">FDAARGOS_1161</strain>
    </source>
</reference>